<accession>A0A841TYR4</accession>
<comment type="caution">
    <text evidence="3">The sequence shown here is derived from an EMBL/GenBank/DDBJ whole genome shotgun (WGS) entry which is preliminary data.</text>
</comment>
<proteinExistence type="predicted"/>
<feature type="domain" description="Transcription factor zinc-finger" evidence="2">
    <location>
        <begin position="2"/>
        <end position="41"/>
    </location>
</feature>
<evidence type="ECO:0000313" key="4">
    <source>
        <dbReference type="Proteomes" id="UP000553776"/>
    </source>
</evidence>
<organism evidence="3 4">
    <name type="scientific">Cohnella xylanilytica</name>
    <dbReference type="NCBI Taxonomy" id="557555"/>
    <lineage>
        <taxon>Bacteria</taxon>
        <taxon>Bacillati</taxon>
        <taxon>Bacillota</taxon>
        <taxon>Bacilli</taxon>
        <taxon>Bacillales</taxon>
        <taxon>Paenibacillaceae</taxon>
        <taxon>Cohnella</taxon>
    </lineage>
</organism>
<gene>
    <name evidence="3" type="ORF">H7B90_06555</name>
</gene>
<dbReference type="Pfam" id="PF13453">
    <property type="entry name" value="Zn_ribbon_TFIIB"/>
    <property type="match status" value="1"/>
</dbReference>
<dbReference type="AlphaFoldDB" id="A0A841TYR4"/>
<dbReference type="Proteomes" id="UP000553776">
    <property type="component" value="Unassembled WGS sequence"/>
</dbReference>
<dbReference type="InterPro" id="IPR027392">
    <property type="entry name" value="TF_Znf"/>
</dbReference>
<name>A0A841TYR4_9BACL</name>
<dbReference type="EMBL" id="JACJVR010000020">
    <property type="protein sequence ID" value="MBB6691061.1"/>
    <property type="molecule type" value="Genomic_DNA"/>
</dbReference>
<evidence type="ECO:0000313" key="3">
    <source>
        <dbReference type="EMBL" id="MBB6691061.1"/>
    </source>
</evidence>
<evidence type="ECO:0000256" key="1">
    <source>
        <dbReference type="SAM" id="MobiDB-lite"/>
    </source>
</evidence>
<keyword evidence="4" id="KW-1185">Reference proteome</keyword>
<protein>
    <submittedName>
        <fullName evidence="3">Zf-TFIIB domain-containing protein</fullName>
    </submittedName>
</protein>
<dbReference type="RefSeq" id="WP_185135062.1">
    <property type="nucleotide sequence ID" value="NZ_BORM01000038.1"/>
</dbReference>
<evidence type="ECO:0000259" key="2">
    <source>
        <dbReference type="Pfam" id="PF13453"/>
    </source>
</evidence>
<reference evidence="3 4" key="1">
    <citation type="submission" date="2020-08" db="EMBL/GenBank/DDBJ databases">
        <title>Cohnella phylogeny.</title>
        <authorList>
            <person name="Dunlap C."/>
        </authorList>
    </citation>
    <scope>NUCLEOTIDE SEQUENCE [LARGE SCALE GENOMIC DNA]</scope>
    <source>
        <strain evidence="3 4">DSM 25239</strain>
    </source>
</reference>
<sequence>MNCPVCHDTRMREVEKNGVLIDICPSCKGVWLDRGELDKLMTEVREVRDDYNRWYYDDDDDKHRRPPSYPNDSHRPSYDSHQYGGHGHGGYKHKKKKSVMDMFGDLFD</sequence>
<feature type="region of interest" description="Disordered" evidence="1">
    <location>
        <begin position="57"/>
        <end position="96"/>
    </location>
</feature>